<feature type="region of interest" description="Disordered" evidence="9">
    <location>
        <begin position="633"/>
        <end position="660"/>
    </location>
</feature>
<feature type="region of interest" description="Disordered" evidence="9">
    <location>
        <begin position="1"/>
        <end position="172"/>
    </location>
</feature>
<accession>A0AAD6NNM7</accession>
<dbReference type="InterPro" id="IPR037239">
    <property type="entry name" value="OSBP_sf"/>
</dbReference>
<dbReference type="SUPFAM" id="SSF48403">
    <property type="entry name" value="Ankyrin repeat"/>
    <property type="match status" value="1"/>
</dbReference>
<dbReference type="SUPFAM" id="SSF50729">
    <property type="entry name" value="PH domain-like"/>
    <property type="match status" value="1"/>
</dbReference>
<dbReference type="InterPro" id="IPR018247">
    <property type="entry name" value="EF_Hand_1_Ca_BS"/>
</dbReference>
<dbReference type="PROSITE" id="PS50088">
    <property type="entry name" value="ANK_REPEAT"/>
    <property type="match status" value="1"/>
</dbReference>
<evidence type="ECO:0000256" key="6">
    <source>
        <dbReference type="PROSITE-ProRule" id="PRU00023"/>
    </source>
</evidence>
<comment type="similarity">
    <text evidence="1 7">Belongs to the OSBP family.</text>
</comment>
<dbReference type="GO" id="GO:0005886">
    <property type="term" value="C:plasma membrane"/>
    <property type="evidence" value="ECO:0007669"/>
    <property type="project" value="TreeGrafter"/>
</dbReference>
<protein>
    <recommendedName>
        <fullName evidence="10">PH domain-containing protein</fullName>
    </recommendedName>
</protein>
<dbReference type="PROSITE" id="PS50003">
    <property type="entry name" value="PH_DOMAIN"/>
    <property type="match status" value="1"/>
</dbReference>
<dbReference type="Gene3D" id="1.25.40.20">
    <property type="entry name" value="Ankyrin repeat-containing domain"/>
    <property type="match status" value="2"/>
</dbReference>
<evidence type="ECO:0000256" key="1">
    <source>
        <dbReference type="ARBA" id="ARBA00008842"/>
    </source>
</evidence>
<dbReference type="InterPro" id="IPR036770">
    <property type="entry name" value="Ankyrin_rpt-contain_sf"/>
</dbReference>
<evidence type="ECO:0000313" key="11">
    <source>
        <dbReference type="EMBL" id="KAJ6263588.1"/>
    </source>
</evidence>
<keyword evidence="2" id="KW-0813">Transport</keyword>
<evidence type="ECO:0000313" key="12">
    <source>
        <dbReference type="Proteomes" id="UP001221413"/>
    </source>
</evidence>
<feature type="region of interest" description="Disordered" evidence="9">
    <location>
        <begin position="576"/>
        <end position="616"/>
    </location>
</feature>
<feature type="compositionally biased region" description="Acidic residues" evidence="9">
    <location>
        <begin position="648"/>
        <end position="660"/>
    </location>
</feature>
<dbReference type="FunFam" id="2.30.29.30:FF:000061">
    <property type="entry name" value="Oxysterol binding protein 1"/>
    <property type="match status" value="1"/>
</dbReference>
<feature type="repeat" description="ANK" evidence="6">
    <location>
        <begin position="372"/>
        <end position="404"/>
    </location>
</feature>
<evidence type="ECO:0000259" key="10">
    <source>
        <dbReference type="PROSITE" id="PS50003"/>
    </source>
</evidence>
<keyword evidence="12" id="KW-1185">Reference proteome</keyword>
<feature type="compositionally biased region" description="Pro residues" evidence="9">
    <location>
        <begin position="153"/>
        <end position="170"/>
    </location>
</feature>
<dbReference type="FunFam" id="2.40.160.120:FF:000008">
    <property type="entry name" value="Oxysterol binding protein (Osh1)"/>
    <property type="match status" value="1"/>
</dbReference>
<gene>
    <name evidence="11" type="ORF">Dda_2156</name>
</gene>
<dbReference type="InterPro" id="IPR001849">
    <property type="entry name" value="PH_domain"/>
</dbReference>
<reference evidence="11" key="1">
    <citation type="submission" date="2023-01" db="EMBL/GenBank/DDBJ databases">
        <title>The chitinases involved in constricting ring structure development in the nematode-trapping fungus Drechslerella dactyloides.</title>
        <authorList>
            <person name="Wang R."/>
            <person name="Zhang L."/>
            <person name="Tang P."/>
            <person name="Li S."/>
            <person name="Liang L."/>
        </authorList>
    </citation>
    <scope>NUCLEOTIDE SEQUENCE</scope>
    <source>
        <strain evidence="11">YMF1.00031</strain>
    </source>
</reference>
<dbReference type="PROSITE" id="PS00018">
    <property type="entry name" value="EF_HAND_1"/>
    <property type="match status" value="1"/>
</dbReference>
<dbReference type="SMART" id="SM00248">
    <property type="entry name" value="ANK"/>
    <property type="match status" value="2"/>
</dbReference>
<dbReference type="SMART" id="SM00233">
    <property type="entry name" value="PH"/>
    <property type="match status" value="1"/>
</dbReference>
<dbReference type="InterPro" id="IPR000648">
    <property type="entry name" value="Oxysterol-bd"/>
</dbReference>
<keyword evidence="4" id="KW-0445">Lipid transport</keyword>
<evidence type="ECO:0000256" key="4">
    <source>
        <dbReference type="ARBA" id="ARBA00023055"/>
    </source>
</evidence>
<dbReference type="PANTHER" id="PTHR10972:SF205">
    <property type="entry name" value="OXYSTEROL-BINDING PROTEIN 1"/>
    <property type="match status" value="1"/>
</dbReference>
<dbReference type="InterPro" id="IPR018494">
    <property type="entry name" value="Oxysterol-bd_CS"/>
</dbReference>
<feature type="coiled-coil region" evidence="8">
    <location>
        <begin position="762"/>
        <end position="789"/>
    </location>
</feature>
<dbReference type="GO" id="GO:0005635">
    <property type="term" value="C:nuclear envelope"/>
    <property type="evidence" value="ECO:0007669"/>
    <property type="project" value="TreeGrafter"/>
</dbReference>
<feature type="compositionally biased region" description="Low complexity" evidence="9">
    <location>
        <begin position="576"/>
        <end position="592"/>
    </location>
</feature>
<dbReference type="GO" id="GO:0006897">
    <property type="term" value="P:endocytosis"/>
    <property type="evidence" value="ECO:0007669"/>
    <property type="project" value="TreeGrafter"/>
</dbReference>
<dbReference type="PANTHER" id="PTHR10972">
    <property type="entry name" value="OXYSTEROL-BINDING PROTEIN-RELATED"/>
    <property type="match status" value="1"/>
</dbReference>
<dbReference type="GO" id="GO:0006869">
    <property type="term" value="P:lipid transport"/>
    <property type="evidence" value="ECO:0007669"/>
    <property type="project" value="UniProtKB-KW"/>
</dbReference>
<feature type="compositionally biased region" description="Polar residues" evidence="9">
    <location>
        <begin position="37"/>
        <end position="50"/>
    </location>
</feature>
<evidence type="ECO:0000256" key="9">
    <source>
        <dbReference type="SAM" id="MobiDB-lite"/>
    </source>
</evidence>
<sequence>MSGVDEDESEGRRSSLSPSFSSVSSLRSPSPHKRSKSALSISRLSISKASKSADKLSPTVPHHYGHHHHRSHKHHPSDGVSPTSTSAPPNAFSSSASTLLSPTTSNTMSKPESVKSSSSSTKAHKRAQSYAPSSQSAPSLTISPESSSILPTRTPPPPLPTTGSKPPLPLATPTITTASAAASTTTLEDTVRTFRLFEALRNGDTAAISKAIREASEPDSPIDTGSILVLAVQCAEVQVVEFVLSSTSRDSEAATDINKPYLDVNYRDPNTGNTALHFAAHLGRHPLIGLLLSEPSVNDAIPNHQGAQAIDLSRATDIALDLQDSRDRYLEDRLTDLQKLIQQHSYTELEAFLEVPRTRALLDLNAHDGGVPGSTLLHEAAKSKDIRLIQILLLHGADPFRRDKKGKLPQDVTKDEKTRAVLKRSPAAVAAQNSIQEKAVLGSGAGIPGAEETSRDGTHREGREIKGYLKKWTNYTGGYKLRWFVLENGVLSYYKHQDDMESACRGAINMKIAKLYMDPQDKLRFEIHGKSSVKYHLKANHQVEAKRWYWALNNAIQWAKDEARMEAQKVERAKAARLTTASSTASTDQLSTNDSISDLPSDKRQSRGYATSSRSKLSVSGELSWEDISAEVKQEVDNNGQPRRINSEDDDDDDDLDDDEFDDAMEENAAKMADPVYNETYQMMAHSTRMQLDMLAQACTAMTLETTRNPTTPISDPGMLAALQSYEAAINNLRTLAGDIFKLGKEREVYWKSKLDKELDLRKVWEENMTRLALEHEQLEGEMSKVQLKQKRTKRALREVLREGGASAASPAPAAHELQEALTDLAAADEASPLPQPPTASTAGTATDSVAVGPTRKKTIQVAKIELSDSDEADASDEEFFDAVDAGEIEVQKEMPAPSVTVEIPLSADKADIEEIVEEAVRKSLEFQDEADRRLVAIRKSWKGYEDPPRFKFDKSADDRPKISLWGILKSMIGKDMTKMTLPVSFNECTSLLQRVAEDMEYTDLLDMAAERADSLERLVYVAAFAASEYSSTIDRIAKPFNPLLGETYEYCRPDKGFRFFVEQVSHHPPVGAAWAEAPRWEYYGESSVRAKFYGKSFDINPLGTWFLKLRPVNGGAEELYTWKKVNTAVVGIITGSPTVDNYGPMEIKNWTTGEQCVLDFKARGWRGAGAYEVKGRVLDADGTQRWSMGGRWNDKLYARLSPGYDAQLSSPPVGNGDGEASGISKSFSSTQAFLVWETHERPAAPFNLTPFAISLNYLPENLRPHLCPTDTRLRPDQRAMEDGEYDFAADEKNRLEEKQRAKRREREQNGEEYRPRWFTKERDSVTGEEYWRTNGEYWTQREGVANGGSWDGVPDIF</sequence>
<dbReference type="GO" id="GO:0097038">
    <property type="term" value="C:perinuclear endoplasmic reticulum"/>
    <property type="evidence" value="ECO:0007669"/>
    <property type="project" value="TreeGrafter"/>
</dbReference>
<dbReference type="GO" id="GO:0032934">
    <property type="term" value="F:sterol binding"/>
    <property type="evidence" value="ECO:0007669"/>
    <property type="project" value="TreeGrafter"/>
</dbReference>
<feature type="region of interest" description="Disordered" evidence="9">
    <location>
        <begin position="830"/>
        <end position="852"/>
    </location>
</feature>
<dbReference type="GO" id="GO:0030011">
    <property type="term" value="P:maintenance of cell polarity"/>
    <property type="evidence" value="ECO:0007669"/>
    <property type="project" value="TreeGrafter"/>
</dbReference>
<dbReference type="Gene3D" id="2.30.29.30">
    <property type="entry name" value="Pleckstrin-homology domain (PH domain)/Phosphotyrosine-binding domain (PTB)"/>
    <property type="match status" value="1"/>
</dbReference>
<feature type="compositionally biased region" description="Low complexity" evidence="9">
    <location>
        <begin position="128"/>
        <end position="139"/>
    </location>
</feature>
<feature type="compositionally biased region" description="Basic residues" evidence="9">
    <location>
        <begin position="63"/>
        <end position="75"/>
    </location>
</feature>
<dbReference type="PROSITE" id="PS50297">
    <property type="entry name" value="ANK_REP_REGION"/>
    <property type="match status" value="1"/>
</dbReference>
<feature type="domain" description="PH" evidence="10">
    <location>
        <begin position="462"/>
        <end position="557"/>
    </location>
</feature>
<comment type="caution">
    <text evidence="11">The sequence shown here is derived from an EMBL/GenBank/DDBJ whole genome shotgun (WGS) entry which is preliminary data.</text>
</comment>
<feature type="region of interest" description="Disordered" evidence="9">
    <location>
        <begin position="1284"/>
        <end position="1317"/>
    </location>
</feature>
<evidence type="ECO:0000256" key="5">
    <source>
        <dbReference type="ARBA" id="ARBA00023121"/>
    </source>
</evidence>
<dbReference type="Pfam" id="PF01237">
    <property type="entry name" value="Oxysterol_BP"/>
    <property type="match status" value="1"/>
</dbReference>
<dbReference type="GO" id="GO:0005829">
    <property type="term" value="C:cytosol"/>
    <property type="evidence" value="ECO:0007669"/>
    <property type="project" value="TreeGrafter"/>
</dbReference>
<keyword evidence="6" id="KW-0040">ANK repeat</keyword>
<dbReference type="InterPro" id="IPR011993">
    <property type="entry name" value="PH-like_dom_sf"/>
</dbReference>
<feature type="compositionally biased region" description="Low complexity" evidence="9">
    <location>
        <begin position="14"/>
        <end position="29"/>
    </location>
</feature>
<dbReference type="EMBL" id="JAQGDS010000002">
    <property type="protein sequence ID" value="KAJ6263588.1"/>
    <property type="molecule type" value="Genomic_DNA"/>
</dbReference>
<evidence type="ECO:0000256" key="7">
    <source>
        <dbReference type="RuleBase" id="RU003844"/>
    </source>
</evidence>
<evidence type="ECO:0000256" key="2">
    <source>
        <dbReference type="ARBA" id="ARBA00022448"/>
    </source>
</evidence>
<evidence type="ECO:0000256" key="8">
    <source>
        <dbReference type="SAM" id="Coils"/>
    </source>
</evidence>
<dbReference type="CDD" id="cd13292">
    <property type="entry name" value="PH_Osh1p_Osh2p_yeast"/>
    <property type="match status" value="1"/>
</dbReference>
<dbReference type="Proteomes" id="UP001221413">
    <property type="component" value="Unassembled WGS sequence"/>
</dbReference>
<dbReference type="Gene3D" id="2.40.160.120">
    <property type="match status" value="1"/>
</dbReference>
<dbReference type="Pfam" id="PF00023">
    <property type="entry name" value="Ank"/>
    <property type="match status" value="2"/>
</dbReference>
<dbReference type="SUPFAM" id="SSF144000">
    <property type="entry name" value="Oxysterol-binding protein-like"/>
    <property type="match status" value="1"/>
</dbReference>
<evidence type="ECO:0000256" key="3">
    <source>
        <dbReference type="ARBA" id="ARBA00022553"/>
    </source>
</evidence>
<keyword evidence="5" id="KW-0446">Lipid-binding</keyword>
<feature type="compositionally biased region" description="Low complexity" evidence="9">
    <location>
        <begin position="81"/>
        <end position="121"/>
    </location>
</feature>
<keyword evidence="3" id="KW-0597">Phosphoprotein</keyword>
<dbReference type="Pfam" id="PF00169">
    <property type="entry name" value="PH"/>
    <property type="match status" value="1"/>
</dbReference>
<name>A0AAD6NNM7_DREDA</name>
<dbReference type="Gene3D" id="3.30.70.3490">
    <property type="match status" value="1"/>
</dbReference>
<dbReference type="InterPro" id="IPR002110">
    <property type="entry name" value="Ankyrin_rpt"/>
</dbReference>
<feature type="compositionally biased region" description="Basic and acidic residues" evidence="9">
    <location>
        <begin position="1290"/>
        <end position="1317"/>
    </location>
</feature>
<dbReference type="PROSITE" id="PS01013">
    <property type="entry name" value="OSBP"/>
    <property type="match status" value="1"/>
</dbReference>
<dbReference type="GO" id="GO:0006887">
    <property type="term" value="P:exocytosis"/>
    <property type="evidence" value="ECO:0007669"/>
    <property type="project" value="TreeGrafter"/>
</dbReference>
<feature type="compositionally biased region" description="Polar residues" evidence="9">
    <location>
        <begin position="839"/>
        <end position="848"/>
    </location>
</feature>
<organism evidence="11 12">
    <name type="scientific">Drechslerella dactyloides</name>
    <name type="common">Nematode-trapping fungus</name>
    <name type="synonym">Arthrobotrys dactyloides</name>
    <dbReference type="NCBI Taxonomy" id="74499"/>
    <lineage>
        <taxon>Eukaryota</taxon>
        <taxon>Fungi</taxon>
        <taxon>Dikarya</taxon>
        <taxon>Ascomycota</taxon>
        <taxon>Pezizomycotina</taxon>
        <taxon>Orbiliomycetes</taxon>
        <taxon>Orbiliales</taxon>
        <taxon>Orbiliaceae</taxon>
        <taxon>Drechslerella</taxon>
    </lineage>
</organism>
<dbReference type="GO" id="GO:0034727">
    <property type="term" value="P:piecemeal microautophagy of the nucleus"/>
    <property type="evidence" value="ECO:0007669"/>
    <property type="project" value="TreeGrafter"/>
</dbReference>
<keyword evidence="8" id="KW-0175">Coiled coil</keyword>
<proteinExistence type="inferred from homology"/>